<dbReference type="PATRIC" id="fig|1330534.3.peg.3134"/>
<dbReference type="InterPro" id="IPR000551">
    <property type="entry name" value="MerR-type_HTH_dom"/>
</dbReference>
<evidence type="ECO:0000256" key="1">
    <source>
        <dbReference type="ARBA" id="ARBA00023125"/>
    </source>
</evidence>
<dbReference type="InterPro" id="IPR047057">
    <property type="entry name" value="MerR_fam"/>
</dbReference>
<accession>U4QY60</accession>
<dbReference type="OrthoDB" id="9811174at2"/>
<dbReference type="PANTHER" id="PTHR30204:SF82">
    <property type="entry name" value="TRANSCRIPTIONAL REGULATOR, MERR FAMILY"/>
    <property type="match status" value="1"/>
</dbReference>
<dbReference type="SUPFAM" id="SSF46955">
    <property type="entry name" value="Putative DNA-binding domain"/>
    <property type="match status" value="1"/>
</dbReference>
<dbReference type="Proteomes" id="UP000016860">
    <property type="component" value="Unassembled WGS sequence"/>
</dbReference>
<keyword evidence="1" id="KW-0238">DNA-binding</keyword>
<dbReference type="SMART" id="SM00422">
    <property type="entry name" value="HTH_MERR"/>
    <property type="match status" value="1"/>
</dbReference>
<dbReference type="PROSITE" id="PS50937">
    <property type="entry name" value="HTH_MERR_2"/>
    <property type="match status" value="1"/>
</dbReference>
<evidence type="ECO:0000313" key="3">
    <source>
        <dbReference type="EMBL" id="EPR09514.1"/>
    </source>
</evidence>
<dbReference type="RefSeq" id="WP_020816592.1">
    <property type="nucleotide sequence ID" value="NZ_ATAY01000085.1"/>
</dbReference>
<sequence length="124" mass="14570">MDYSIKQVSEKTNLKAHVLRYYEREGLLPNVSRSESGIRRYSEEDLEWLGLICCLKNTGMSIKQIREFVALSAQGKGTLKQRCDLLIEHKKTVESQIEEMHNHLKKVTHKIEYFTSQYEEYSGR</sequence>
<evidence type="ECO:0000313" key="4">
    <source>
        <dbReference type="Proteomes" id="UP000016860"/>
    </source>
</evidence>
<protein>
    <submittedName>
        <fullName evidence="3">MerR family transcriptional regulator</fullName>
    </submittedName>
</protein>
<gene>
    <name evidence="3" type="ORF">L323_15835</name>
</gene>
<dbReference type="AlphaFoldDB" id="U4QY60"/>
<dbReference type="Pfam" id="PF13411">
    <property type="entry name" value="MerR_1"/>
    <property type="match status" value="1"/>
</dbReference>
<name>U4QY60_9FIRM</name>
<dbReference type="STRING" id="1330534.L323_15835"/>
<dbReference type="GO" id="GO:0003700">
    <property type="term" value="F:DNA-binding transcription factor activity"/>
    <property type="evidence" value="ECO:0007669"/>
    <property type="project" value="InterPro"/>
</dbReference>
<dbReference type="PANTHER" id="PTHR30204">
    <property type="entry name" value="REDOX-CYCLING DRUG-SENSING TRANSCRIPTIONAL ACTIVATOR SOXR"/>
    <property type="match status" value="1"/>
</dbReference>
<dbReference type="Gene3D" id="1.10.1660.10">
    <property type="match status" value="1"/>
</dbReference>
<dbReference type="GO" id="GO:0003677">
    <property type="term" value="F:DNA binding"/>
    <property type="evidence" value="ECO:0007669"/>
    <property type="project" value="UniProtKB-KW"/>
</dbReference>
<dbReference type="EMBL" id="ATAY01000085">
    <property type="protein sequence ID" value="EPR09514.1"/>
    <property type="molecule type" value="Genomic_DNA"/>
</dbReference>
<feature type="domain" description="HTH merR-type" evidence="2">
    <location>
        <begin position="1"/>
        <end position="71"/>
    </location>
</feature>
<dbReference type="InterPro" id="IPR009061">
    <property type="entry name" value="DNA-bd_dom_put_sf"/>
</dbReference>
<comment type="caution">
    <text evidence="3">The sequence shown here is derived from an EMBL/GenBank/DDBJ whole genome shotgun (WGS) entry which is preliminary data.</text>
</comment>
<organism evidence="3 4">
    <name type="scientific">Ruminiclostridium papyrosolvens C7</name>
    <dbReference type="NCBI Taxonomy" id="1330534"/>
    <lineage>
        <taxon>Bacteria</taxon>
        <taxon>Bacillati</taxon>
        <taxon>Bacillota</taxon>
        <taxon>Clostridia</taxon>
        <taxon>Eubacteriales</taxon>
        <taxon>Oscillospiraceae</taxon>
        <taxon>Ruminiclostridium</taxon>
    </lineage>
</organism>
<evidence type="ECO:0000259" key="2">
    <source>
        <dbReference type="PROSITE" id="PS50937"/>
    </source>
</evidence>
<proteinExistence type="predicted"/>
<dbReference type="CDD" id="cd01109">
    <property type="entry name" value="HTH_YyaN"/>
    <property type="match status" value="1"/>
</dbReference>
<reference evidence="3 4" key="1">
    <citation type="journal article" date="2013" name="Genome Announc.">
        <title>Draft Genome Sequence of the Cellulolytic Bacterium Clostridium papyrosolvens C7 (ATCC 700395).</title>
        <authorList>
            <person name="Zepeda V."/>
            <person name="Dassa B."/>
            <person name="Borovok I."/>
            <person name="Lamed R."/>
            <person name="Bayer E.A."/>
            <person name="Cate J.H."/>
        </authorList>
    </citation>
    <scope>NUCLEOTIDE SEQUENCE [LARGE SCALE GENOMIC DNA]</scope>
    <source>
        <strain evidence="3 4">C7</strain>
    </source>
</reference>